<feature type="non-terminal residue" evidence="1">
    <location>
        <position position="1"/>
    </location>
</feature>
<evidence type="ECO:0000313" key="1">
    <source>
        <dbReference type="EMBL" id="RDY07564.1"/>
    </source>
</evidence>
<name>A0A371HXY6_MUCPR</name>
<gene>
    <name evidence="1" type="ORF">CR513_08313</name>
</gene>
<dbReference type="Proteomes" id="UP000257109">
    <property type="component" value="Unassembled WGS sequence"/>
</dbReference>
<dbReference type="EMBL" id="QJKJ01001442">
    <property type="protein sequence ID" value="RDY07564.1"/>
    <property type="molecule type" value="Genomic_DNA"/>
</dbReference>
<comment type="caution">
    <text evidence="1">The sequence shown here is derived from an EMBL/GenBank/DDBJ whole genome shotgun (WGS) entry which is preliminary data.</text>
</comment>
<keyword evidence="2" id="KW-1185">Reference proteome</keyword>
<evidence type="ECO:0000313" key="2">
    <source>
        <dbReference type="Proteomes" id="UP000257109"/>
    </source>
</evidence>
<dbReference type="AlphaFoldDB" id="A0A371HXY6"/>
<proteinExistence type="predicted"/>
<organism evidence="1 2">
    <name type="scientific">Mucuna pruriens</name>
    <name type="common">Velvet bean</name>
    <name type="synonym">Dolichos pruriens</name>
    <dbReference type="NCBI Taxonomy" id="157652"/>
    <lineage>
        <taxon>Eukaryota</taxon>
        <taxon>Viridiplantae</taxon>
        <taxon>Streptophyta</taxon>
        <taxon>Embryophyta</taxon>
        <taxon>Tracheophyta</taxon>
        <taxon>Spermatophyta</taxon>
        <taxon>Magnoliopsida</taxon>
        <taxon>eudicotyledons</taxon>
        <taxon>Gunneridae</taxon>
        <taxon>Pentapetalae</taxon>
        <taxon>rosids</taxon>
        <taxon>fabids</taxon>
        <taxon>Fabales</taxon>
        <taxon>Fabaceae</taxon>
        <taxon>Papilionoideae</taxon>
        <taxon>50 kb inversion clade</taxon>
        <taxon>NPAAA clade</taxon>
        <taxon>indigoferoid/millettioid clade</taxon>
        <taxon>Phaseoleae</taxon>
        <taxon>Mucuna</taxon>
    </lineage>
</organism>
<sequence>MAYWNTELIGQSRSATWPTTKLGKKGSSNYKSWRNSIWKLMRTPASISSESNNSMTDELTRSTFQVNGQQLKIFHEGPTTTVDELESISLKEPAKTGGTT</sequence>
<protein>
    <submittedName>
        <fullName evidence="1">Uncharacterized protein</fullName>
    </submittedName>
</protein>
<reference evidence="1" key="1">
    <citation type="submission" date="2018-05" db="EMBL/GenBank/DDBJ databases">
        <title>Draft genome of Mucuna pruriens seed.</title>
        <authorList>
            <person name="Nnadi N.E."/>
            <person name="Vos R."/>
            <person name="Hasami M.H."/>
            <person name="Devisetty U.K."/>
            <person name="Aguiy J.C."/>
        </authorList>
    </citation>
    <scope>NUCLEOTIDE SEQUENCE [LARGE SCALE GENOMIC DNA]</scope>
    <source>
        <strain evidence="1">JCA_2017</strain>
    </source>
</reference>
<accession>A0A371HXY6</accession>